<keyword evidence="4" id="KW-0732">Signal</keyword>
<dbReference type="SMART" id="SM00098">
    <property type="entry name" value="alkPPc"/>
    <property type="match status" value="1"/>
</dbReference>
<dbReference type="PRINTS" id="PR00113">
    <property type="entry name" value="ALKPHPHTASE"/>
</dbReference>
<feature type="binding site" evidence="2">
    <location>
        <position position="243"/>
    </location>
    <ligand>
        <name>Mg(2+)</name>
        <dbReference type="ChEBI" id="CHEBI:18420"/>
    </ligand>
</feature>
<dbReference type="Pfam" id="PF00245">
    <property type="entry name" value="Alk_phosphatase"/>
    <property type="match status" value="1"/>
</dbReference>
<organism evidence="5 6">
    <name type="scientific">Bosea lathyri</name>
    <dbReference type="NCBI Taxonomy" id="1036778"/>
    <lineage>
        <taxon>Bacteria</taxon>
        <taxon>Pseudomonadati</taxon>
        <taxon>Pseudomonadota</taxon>
        <taxon>Alphaproteobacteria</taxon>
        <taxon>Hyphomicrobiales</taxon>
        <taxon>Boseaceae</taxon>
        <taxon>Bosea</taxon>
    </lineage>
</organism>
<dbReference type="SUPFAM" id="SSF53649">
    <property type="entry name" value="Alkaline phosphatase-like"/>
    <property type="match status" value="1"/>
</dbReference>
<protein>
    <submittedName>
        <fullName evidence="5">Alkaline phosphatase</fullName>
    </submittedName>
</protein>
<comment type="similarity">
    <text evidence="3">Belongs to the alkaline phosphatase family.</text>
</comment>
<dbReference type="AlphaFoldDB" id="A0A1H6BZP6"/>
<evidence type="ECO:0000313" key="6">
    <source>
        <dbReference type="Proteomes" id="UP000236743"/>
    </source>
</evidence>
<keyword evidence="6" id="KW-1185">Reference proteome</keyword>
<gene>
    <name evidence="5" type="ORF">SAMN04488115_108242</name>
</gene>
<proteinExistence type="inferred from homology"/>
<feature type="active site" description="Phosphoserine intermediate" evidence="1">
    <location>
        <position position="182"/>
    </location>
</feature>
<feature type="binding site" evidence="2">
    <location>
        <position position="427"/>
    </location>
    <ligand>
        <name>Zn(2+)</name>
        <dbReference type="ChEBI" id="CHEBI:29105"/>
        <label>2</label>
    </ligand>
</feature>
<name>A0A1H6BZP6_9HYPH</name>
<dbReference type="PANTHER" id="PTHR11596">
    <property type="entry name" value="ALKALINE PHOSPHATASE"/>
    <property type="match status" value="1"/>
</dbReference>
<accession>A0A1H6BZP6</accession>
<evidence type="ECO:0000256" key="4">
    <source>
        <dbReference type="SAM" id="SignalP"/>
    </source>
</evidence>
<dbReference type="Proteomes" id="UP000236743">
    <property type="component" value="Unassembled WGS sequence"/>
</dbReference>
<dbReference type="OrthoDB" id="9794455at2"/>
<dbReference type="PANTHER" id="PTHR11596:SF72">
    <property type="entry name" value="ALKALINE PHOSPHATASE"/>
    <property type="match status" value="1"/>
</dbReference>
<feature type="signal peptide" evidence="4">
    <location>
        <begin position="1"/>
        <end position="17"/>
    </location>
</feature>
<evidence type="ECO:0000256" key="1">
    <source>
        <dbReference type="PIRSR" id="PIRSR601952-1"/>
    </source>
</evidence>
<dbReference type="EMBL" id="FNUY01000008">
    <property type="protein sequence ID" value="SEG66158.1"/>
    <property type="molecule type" value="Genomic_DNA"/>
</dbReference>
<evidence type="ECO:0000256" key="2">
    <source>
        <dbReference type="PIRSR" id="PIRSR601952-2"/>
    </source>
</evidence>
<feature type="binding site" evidence="2">
    <location>
        <position position="133"/>
    </location>
    <ligand>
        <name>Zn(2+)</name>
        <dbReference type="ChEBI" id="CHEBI:29105"/>
        <label>2</label>
    </ligand>
</feature>
<dbReference type="GO" id="GO:0004035">
    <property type="term" value="F:alkaline phosphatase activity"/>
    <property type="evidence" value="ECO:0007669"/>
    <property type="project" value="TreeGrafter"/>
</dbReference>
<dbReference type="InterPro" id="IPR001952">
    <property type="entry name" value="Alkaline_phosphatase"/>
</dbReference>
<keyword evidence="2" id="KW-0862">Zinc</keyword>
<feature type="binding site" evidence="2">
    <location>
        <position position="542"/>
    </location>
    <ligand>
        <name>Zn(2+)</name>
        <dbReference type="ChEBI" id="CHEBI:29105"/>
        <label>2</label>
    </ligand>
</feature>
<feature type="binding site" evidence="2">
    <location>
        <position position="389"/>
    </location>
    <ligand>
        <name>Zn(2+)</name>
        <dbReference type="ChEBI" id="CHEBI:29105"/>
        <label>2</label>
    </ligand>
</feature>
<dbReference type="InterPro" id="IPR017850">
    <property type="entry name" value="Alkaline_phosphatase_core_sf"/>
</dbReference>
<dbReference type="CDD" id="cd16012">
    <property type="entry name" value="ALP"/>
    <property type="match status" value="1"/>
</dbReference>
<dbReference type="Gene3D" id="3.40.720.10">
    <property type="entry name" value="Alkaline Phosphatase, subunit A"/>
    <property type="match status" value="1"/>
</dbReference>
<reference evidence="5 6" key="1">
    <citation type="submission" date="2016-10" db="EMBL/GenBank/DDBJ databases">
        <authorList>
            <person name="de Groot N.N."/>
        </authorList>
    </citation>
    <scope>NUCLEOTIDE SEQUENCE [LARGE SCALE GENOMIC DNA]</scope>
    <source>
        <strain evidence="5 6">DSM 26656</strain>
    </source>
</reference>
<feature type="binding site" evidence="2">
    <location>
        <position position="241"/>
    </location>
    <ligand>
        <name>Mg(2+)</name>
        <dbReference type="ChEBI" id="CHEBI:18420"/>
    </ligand>
</feature>
<feature type="binding site" evidence="2">
    <location>
        <position position="428"/>
    </location>
    <ligand>
        <name>Zn(2+)</name>
        <dbReference type="ChEBI" id="CHEBI:29105"/>
        <label>2</label>
    </ligand>
</feature>
<feature type="binding site" evidence="2">
    <location>
        <position position="385"/>
    </location>
    <ligand>
        <name>Zn(2+)</name>
        <dbReference type="ChEBI" id="CHEBI:29105"/>
        <label>2</label>
    </ligand>
</feature>
<comment type="cofactor">
    <cofactor evidence="2">
        <name>Zn(2+)</name>
        <dbReference type="ChEBI" id="CHEBI:29105"/>
    </cofactor>
    <text evidence="2">Binds 2 Zn(2+) ions.</text>
</comment>
<feature type="binding site" evidence="2">
    <location>
        <position position="133"/>
    </location>
    <ligand>
        <name>Mg(2+)</name>
        <dbReference type="ChEBI" id="CHEBI:18420"/>
    </ligand>
</feature>
<sequence length="581" mass="62321">MQLKTLWHAIAIGSAFAAAPVAAQTIYPINRAEILEGSRFDFKVEFPNAPASADVAVTINGKPAAETFGKPTTFMQSEEGQKHSALWLRGATLPAGNYVVEATQGANKATVKWEVFATAQPRRARNVILFVGDGMSVAHRTAARILSKGWEEGRYNGELAMDDMSNMALISTSGSDSVVTDSANAAHAYTTGHKSCVNALGVYCAKNALTLDHPKVETISEVIKRRNKMAIGVVTNSEIEDATPASMVAHTRRRSDFNDIVKMFHEVQPDVIMGGGSPNFLPKTTPGSKRTDDLDFIAKFKDAGYALATTKAEMNAAVAGGSKKLLGLYNTSNIDGAFDLRLAKKGSTGKFPDQPDVVEQTKAAIDMLKGNEDGFFLMVESARIDKYSHSLDWERSVFDTIMLDNAVKVAKDFAGERNDTLIIVVADHAHPVSIIGTYDDERPGQLLRDKLGVYAESVPPNYGPLDAQGYPTNVDTSRRLAVVFGSYPDTCDIGRPSMGGERVPAVKGPDGKTNIANEADCSGPLATRKAGNLPFDSNTGVHSADDVVLTAMGPGAEKFRGHKPNTYVFRVMAEALALGGK</sequence>
<comment type="cofactor">
    <cofactor evidence="2">
        <name>Mg(2+)</name>
        <dbReference type="ChEBI" id="CHEBI:18420"/>
    </cofactor>
    <text evidence="2">Binds 1 Mg(2+) ion.</text>
</comment>
<keyword evidence="2" id="KW-0479">Metal-binding</keyword>
<keyword evidence="2" id="KW-0460">Magnesium</keyword>
<feature type="binding site" evidence="2">
    <location>
        <position position="380"/>
    </location>
    <ligand>
        <name>Mg(2+)</name>
        <dbReference type="ChEBI" id="CHEBI:18420"/>
    </ligand>
</feature>
<evidence type="ECO:0000313" key="5">
    <source>
        <dbReference type="EMBL" id="SEG66158.1"/>
    </source>
</evidence>
<evidence type="ECO:0000256" key="3">
    <source>
        <dbReference type="RuleBase" id="RU003946"/>
    </source>
</evidence>
<feature type="chain" id="PRO_5009294265" evidence="4">
    <location>
        <begin position="18"/>
        <end position="581"/>
    </location>
</feature>
<dbReference type="GO" id="GO:0046872">
    <property type="term" value="F:metal ion binding"/>
    <property type="evidence" value="ECO:0007669"/>
    <property type="project" value="UniProtKB-KW"/>
</dbReference>